<feature type="domain" description="Aminopeptidase N-like N-terminal" evidence="21">
    <location>
        <begin position="56"/>
        <end position="246"/>
    </location>
</feature>
<dbReference type="InterPro" id="IPR027268">
    <property type="entry name" value="Peptidase_M4/M1_CTD_sf"/>
</dbReference>
<evidence type="ECO:0000256" key="17">
    <source>
        <dbReference type="PIRSR" id="PIRSR634016-4"/>
    </source>
</evidence>
<organism evidence="22 23">
    <name type="scientific">Capsaspora owczarzaki (strain ATCC 30864)</name>
    <dbReference type="NCBI Taxonomy" id="595528"/>
    <lineage>
        <taxon>Eukaryota</taxon>
        <taxon>Filasterea</taxon>
        <taxon>Capsaspora</taxon>
    </lineage>
</organism>
<dbReference type="GO" id="GO:0005737">
    <property type="term" value="C:cytoplasm"/>
    <property type="evidence" value="ECO:0007669"/>
    <property type="project" value="TreeGrafter"/>
</dbReference>
<dbReference type="Pfam" id="PF11838">
    <property type="entry name" value="ERAP1_C"/>
    <property type="match status" value="1"/>
</dbReference>
<proteinExistence type="inferred from homology"/>
<dbReference type="AlphaFoldDB" id="A0A0D2VR80"/>
<dbReference type="Gene3D" id="2.60.40.1910">
    <property type="match status" value="1"/>
</dbReference>
<name>A0A0D2VR80_CAPO3</name>
<keyword evidence="3 18" id="KW-0031">Aminopeptidase</keyword>
<keyword evidence="11 18" id="KW-0482">Metalloprotease</keyword>
<dbReference type="FunFam" id="2.60.40.1730:FF:000001">
    <property type="entry name" value="Leucyl-cystinyl aminopeptidase"/>
    <property type="match status" value="1"/>
</dbReference>
<dbReference type="GO" id="GO:0005615">
    <property type="term" value="C:extracellular space"/>
    <property type="evidence" value="ECO:0007669"/>
    <property type="project" value="TreeGrafter"/>
</dbReference>
<keyword evidence="10" id="KW-1133">Transmembrane helix</keyword>
<comment type="similarity">
    <text evidence="2 18">Belongs to the peptidase M1 family.</text>
</comment>
<dbReference type="PANTHER" id="PTHR11533:SF299">
    <property type="entry name" value="AMINOPEPTIDASE"/>
    <property type="match status" value="1"/>
</dbReference>
<evidence type="ECO:0000256" key="15">
    <source>
        <dbReference type="PIRSR" id="PIRSR634016-2"/>
    </source>
</evidence>
<dbReference type="EC" id="3.4.11.-" evidence="18"/>
<accession>A0A0D2VR80</accession>
<dbReference type="PRINTS" id="PR00756">
    <property type="entry name" value="ALADIPTASE"/>
</dbReference>
<evidence type="ECO:0000256" key="10">
    <source>
        <dbReference type="ARBA" id="ARBA00022989"/>
    </source>
</evidence>
<dbReference type="InterPro" id="IPR014782">
    <property type="entry name" value="Peptidase_M1_dom"/>
</dbReference>
<evidence type="ECO:0000256" key="1">
    <source>
        <dbReference type="ARBA" id="ARBA00004606"/>
    </source>
</evidence>
<keyword evidence="9" id="KW-0735">Signal-anchor</keyword>
<comment type="subcellular location">
    <subcellularLocation>
        <location evidence="1">Membrane</location>
        <topology evidence="1">Single-pass type II membrane protein</topology>
    </subcellularLocation>
</comment>
<keyword evidence="12" id="KW-0472">Membrane</keyword>
<feature type="domain" description="ERAP1-like C-terminal" evidence="20">
    <location>
        <begin position="581"/>
        <end position="907"/>
    </location>
</feature>
<dbReference type="Pfam" id="PF17900">
    <property type="entry name" value="Peptidase_M1_N"/>
    <property type="match status" value="1"/>
</dbReference>
<evidence type="ECO:0000256" key="14">
    <source>
        <dbReference type="PIRSR" id="PIRSR634016-1"/>
    </source>
</evidence>
<comment type="cofactor">
    <cofactor evidence="16 18">
        <name>Zn(2+)</name>
        <dbReference type="ChEBI" id="CHEBI:29105"/>
    </cofactor>
    <text evidence="16 18">Binds 1 zinc ion per subunit.</text>
</comment>
<dbReference type="InterPro" id="IPR050344">
    <property type="entry name" value="Peptidase_M1_aminopeptidases"/>
</dbReference>
<dbReference type="GO" id="GO:0042277">
    <property type="term" value="F:peptide binding"/>
    <property type="evidence" value="ECO:0007669"/>
    <property type="project" value="TreeGrafter"/>
</dbReference>
<feature type="binding site" evidence="16">
    <location>
        <position position="354"/>
    </location>
    <ligand>
        <name>Zn(2+)</name>
        <dbReference type="ChEBI" id="CHEBI:29105"/>
        <note>catalytic</note>
    </ligand>
</feature>
<dbReference type="SUPFAM" id="SSF55486">
    <property type="entry name" value="Metalloproteases ('zincins'), catalytic domain"/>
    <property type="match status" value="1"/>
</dbReference>
<protein>
    <recommendedName>
        <fullName evidence="18">Aminopeptidase</fullName>
        <ecNumber evidence="18">3.4.11.-</ecNumber>
    </recommendedName>
</protein>
<evidence type="ECO:0000256" key="4">
    <source>
        <dbReference type="ARBA" id="ARBA00022670"/>
    </source>
</evidence>
<dbReference type="CDD" id="cd09601">
    <property type="entry name" value="M1_APN-Q_like"/>
    <property type="match status" value="1"/>
</dbReference>
<feature type="domain" description="Peptidase M1 membrane alanine aminopeptidase" evidence="19">
    <location>
        <begin position="282"/>
        <end position="505"/>
    </location>
</feature>
<evidence type="ECO:0000256" key="9">
    <source>
        <dbReference type="ARBA" id="ARBA00022968"/>
    </source>
</evidence>
<feature type="binding site" evidence="15">
    <location>
        <position position="181"/>
    </location>
    <ligand>
        <name>substrate</name>
    </ligand>
</feature>
<dbReference type="Gene3D" id="1.10.390.10">
    <property type="entry name" value="Neutral Protease Domain 2"/>
    <property type="match status" value="1"/>
</dbReference>
<keyword evidence="7 18" id="KW-0378">Hydrolase</keyword>
<keyword evidence="13" id="KW-0325">Glycoprotein</keyword>
<evidence type="ECO:0000313" key="22">
    <source>
        <dbReference type="EMBL" id="KJE93352.1"/>
    </source>
</evidence>
<dbReference type="InterPro" id="IPR045357">
    <property type="entry name" value="Aminopeptidase_N-like_N"/>
</dbReference>
<evidence type="ECO:0000313" key="23">
    <source>
        <dbReference type="Proteomes" id="UP000008743"/>
    </source>
</evidence>
<feature type="binding site" evidence="15">
    <location>
        <begin position="318"/>
        <end position="322"/>
    </location>
    <ligand>
        <name>substrate</name>
    </ligand>
</feature>
<dbReference type="GO" id="GO:0006508">
    <property type="term" value="P:proteolysis"/>
    <property type="evidence" value="ECO:0007669"/>
    <property type="project" value="UniProtKB-KW"/>
</dbReference>
<dbReference type="Gene3D" id="1.25.50.20">
    <property type="match status" value="1"/>
</dbReference>
<keyword evidence="23" id="KW-1185">Reference proteome</keyword>
<dbReference type="Pfam" id="PF01433">
    <property type="entry name" value="Peptidase_M1"/>
    <property type="match status" value="1"/>
</dbReference>
<evidence type="ECO:0000256" key="12">
    <source>
        <dbReference type="ARBA" id="ARBA00023136"/>
    </source>
</evidence>
<keyword evidence="8 16" id="KW-0862">Zinc</keyword>
<evidence type="ECO:0000259" key="20">
    <source>
        <dbReference type="Pfam" id="PF11838"/>
    </source>
</evidence>
<dbReference type="GO" id="GO:0008270">
    <property type="term" value="F:zinc ion binding"/>
    <property type="evidence" value="ECO:0007669"/>
    <property type="project" value="UniProtKB-UniRule"/>
</dbReference>
<dbReference type="InterPro" id="IPR001930">
    <property type="entry name" value="Peptidase_M1"/>
</dbReference>
<feature type="binding site" evidence="15">
    <location>
        <position position="862"/>
    </location>
    <ligand>
        <name>substrate</name>
    </ligand>
</feature>
<dbReference type="Gene3D" id="2.60.40.1730">
    <property type="entry name" value="tricorn interacting facor f3 domain"/>
    <property type="match status" value="1"/>
</dbReference>
<dbReference type="Proteomes" id="UP000008743">
    <property type="component" value="Unassembled WGS sequence"/>
</dbReference>
<evidence type="ECO:0000256" key="2">
    <source>
        <dbReference type="ARBA" id="ARBA00010136"/>
    </source>
</evidence>
<feature type="site" description="Transition state stabilizer" evidence="17">
    <location>
        <position position="440"/>
    </location>
</feature>
<evidence type="ECO:0000256" key="16">
    <source>
        <dbReference type="PIRSR" id="PIRSR634016-3"/>
    </source>
</evidence>
<dbReference type="InterPro" id="IPR042097">
    <property type="entry name" value="Aminopeptidase_N-like_N_sf"/>
</dbReference>
<evidence type="ECO:0000259" key="21">
    <source>
        <dbReference type="Pfam" id="PF17900"/>
    </source>
</evidence>
<dbReference type="OrthoDB" id="10031169at2759"/>
<evidence type="ECO:0000259" key="19">
    <source>
        <dbReference type="Pfam" id="PF01433"/>
    </source>
</evidence>
<feature type="binding site" evidence="16">
    <location>
        <position position="358"/>
    </location>
    <ligand>
        <name>Zn(2+)</name>
        <dbReference type="ChEBI" id="CHEBI:29105"/>
        <note>catalytic</note>
    </ligand>
</feature>
<evidence type="ECO:0000256" key="7">
    <source>
        <dbReference type="ARBA" id="ARBA00022801"/>
    </source>
</evidence>
<evidence type="ECO:0000256" key="8">
    <source>
        <dbReference type="ARBA" id="ARBA00022833"/>
    </source>
</evidence>
<dbReference type="InParanoid" id="A0A0D2VR80"/>
<dbReference type="InterPro" id="IPR024571">
    <property type="entry name" value="ERAP1-like_C_dom"/>
</dbReference>
<evidence type="ECO:0000256" key="18">
    <source>
        <dbReference type="RuleBase" id="RU364040"/>
    </source>
</evidence>
<keyword evidence="6 16" id="KW-0479">Metal-binding</keyword>
<reference evidence="23" key="1">
    <citation type="submission" date="2011-02" db="EMBL/GenBank/DDBJ databases">
        <title>The Genome Sequence of Capsaspora owczarzaki ATCC 30864.</title>
        <authorList>
            <person name="Russ C."/>
            <person name="Cuomo C."/>
            <person name="Burger G."/>
            <person name="Gray M.W."/>
            <person name="Holland P.W.H."/>
            <person name="King N."/>
            <person name="Lang F.B.F."/>
            <person name="Roger A.J."/>
            <person name="Ruiz-Trillo I."/>
            <person name="Young S.K."/>
            <person name="Zeng Q."/>
            <person name="Gargeya S."/>
            <person name="Alvarado L."/>
            <person name="Berlin A."/>
            <person name="Chapman S.B."/>
            <person name="Chen Z."/>
            <person name="Freedman E."/>
            <person name="Gellesch M."/>
            <person name="Goldberg J."/>
            <person name="Griggs A."/>
            <person name="Gujja S."/>
            <person name="Heilman E."/>
            <person name="Heiman D."/>
            <person name="Howarth C."/>
            <person name="Mehta T."/>
            <person name="Neiman D."/>
            <person name="Pearson M."/>
            <person name="Roberts A."/>
            <person name="Saif S."/>
            <person name="Shea T."/>
            <person name="Shenoy N."/>
            <person name="Sisk P."/>
            <person name="Stolte C."/>
            <person name="Sykes S."/>
            <person name="White J."/>
            <person name="Yandava C."/>
            <person name="Haas B."/>
            <person name="Nusbaum C."/>
            <person name="Birren B."/>
        </authorList>
    </citation>
    <scope>NUCLEOTIDE SEQUENCE</scope>
    <source>
        <strain evidence="23">ATCC 30864</strain>
    </source>
</reference>
<dbReference type="GO" id="GO:0070006">
    <property type="term" value="F:metalloaminopeptidase activity"/>
    <property type="evidence" value="ECO:0007669"/>
    <property type="project" value="TreeGrafter"/>
</dbReference>
<dbReference type="GO" id="GO:0016020">
    <property type="term" value="C:membrane"/>
    <property type="evidence" value="ECO:0007669"/>
    <property type="project" value="UniProtKB-SubCell"/>
</dbReference>
<dbReference type="InterPro" id="IPR034016">
    <property type="entry name" value="M1_APN-typ"/>
</dbReference>
<evidence type="ECO:0000256" key="3">
    <source>
        <dbReference type="ARBA" id="ARBA00022438"/>
    </source>
</evidence>
<feature type="binding site" evidence="16">
    <location>
        <position position="377"/>
    </location>
    <ligand>
        <name>Zn(2+)</name>
        <dbReference type="ChEBI" id="CHEBI:29105"/>
        <note>catalytic</note>
    </ligand>
</feature>
<evidence type="ECO:0000256" key="13">
    <source>
        <dbReference type="ARBA" id="ARBA00023180"/>
    </source>
</evidence>
<evidence type="ECO:0000256" key="6">
    <source>
        <dbReference type="ARBA" id="ARBA00022723"/>
    </source>
</evidence>
<dbReference type="PhylomeDB" id="A0A0D2VR80"/>
<dbReference type="GO" id="GO:0043171">
    <property type="term" value="P:peptide catabolic process"/>
    <property type="evidence" value="ECO:0007669"/>
    <property type="project" value="TreeGrafter"/>
</dbReference>
<feature type="active site" description="Proton acceptor" evidence="14">
    <location>
        <position position="355"/>
    </location>
</feature>
<keyword evidence="4 18" id="KW-0645">Protease</keyword>
<dbReference type="STRING" id="595528.A0A0D2VR80"/>
<dbReference type="MEROPS" id="M01.010"/>
<gene>
    <name evidence="22" type="ORF">CAOG_004153</name>
</gene>
<dbReference type="EMBL" id="KE346365">
    <property type="protein sequence ID" value="KJE93352.1"/>
    <property type="molecule type" value="Genomic_DNA"/>
</dbReference>
<dbReference type="PANTHER" id="PTHR11533">
    <property type="entry name" value="PROTEASE M1 ZINC METALLOPROTEASE"/>
    <property type="match status" value="1"/>
</dbReference>
<keyword evidence="5" id="KW-0812">Transmembrane</keyword>
<evidence type="ECO:0000256" key="11">
    <source>
        <dbReference type="ARBA" id="ARBA00023049"/>
    </source>
</evidence>
<evidence type="ECO:0000256" key="5">
    <source>
        <dbReference type="ARBA" id="ARBA00022692"/>
    </source>
</evidence>
<dbReference type="SUPFAM" id="SSF63737">
    <property type="entry name" value="Leukotriene A4 hydrolase N-terminal domain"/>
    <property type="match status" value="1"/>
</dbReference>
<dbReference type="FunFam" id="1.10.390.10:FF:000001">
    <property type="entry name" value="Aminopeptidase"/>
    <property type="match status" value="1"/>
</dbReference>
<dbReference type="eggNOG" id="KOG1046">
    <property type="taxonomic scope" value="Eukaryota"/>
</dbReference>
<sequence length="927" mass="103144">MHFETCFLQGFQQSLFCAHQHRKSAPNLTHSAVRIAMTDNPPPVWSDIRLPASITPSLYELTVQPDLVNEPFSFQGTVVIHLHLAAATTDIVVHMVNINIDAAALRVASAQDWREPDDIVINHVQEYVVFRFFQPEKLQPGDYQLRIDYNGLLGQDLLGFYNSSYVDADGVTHNIATTKFEPTYARRAFPCLDEPAMKASYIVNSIANITLTPTVLSNMPEASRKQINGDIYQITFQPSLAMSTYLVAFIFCDFVGTSLPFHGGAKNVTVWTRPDAQAQGLFSLQVAQNCTDFYESYFEIDFPLPKMDLIGIPDFISGAMENWGLITFRETSFLIDDSQSSASDKQRTALTVCHELAHQWFGDLVTMRWWNDLWLNEGFASFLEYHGVDHAFPDWQMNDQFVTADMLNAFDADSLPVTHAISVNITNPAQINSLFDSISYDKGASILRMLSAFLDSLHPGQPSVFQSGLANYLNEHKYNNAETSDLWASLSAASQQPVATIMSAWTDSEGFPFVSAQLTTPSTIVLTQERFYQYPQAGNSTNTPQVWWIPLNYQTDTDANPVSFPMPLVQQSNPLAFNSSWIKFNVGQTAVCRVRYDSSLLLALKNTLAADLNALAPVDRAGLVADTLSFMRSQYVTPTDALRFTSVLQNETNYVVWQAAVRYLTVFEPLLRLQECYGQYRAFIQSLILTALNATGGVPSATVQEDPLNDSQTDILLRSLAIDTAGRFGHQPTLQAARALFFADLAGTVTISSNLRSAIYNAAMASDQTDDNDTVYHSLIVRYIAEASNPTERNRIIAAMARSSKPYILYTVLTWTLDPSLVRVQDVISVVVAVAAGQQGLNLAWDFFQQNFAFFNSKFGERMATLVTGVTKDFTMQANADEINQFFQLHPVASAALAVQQSTQRIASNEAWISKNADETCGYLFAA</sequence>